<gene>
    <name evidence="2" type="ORF">L211DRAFT_845524</name>
</gene>
<feature type="compositionally biased region" description="Low complexity" evidence="1">
    <location>
        <begin position="38"/>
        <end position="58"/>
    </location>
</feature>
<evidence type="ECO:0000256" key="1">
    <source>
        <dbReference type="SAM" id="MobiDB-lite"/>
    </source>
</evidence>
<feature type="region of interest" description="Disordered" evidence="1">
    <location>
        <begin position="287"/>
        <end position="335"/>
    </location>
</feature>
<feature type="region of interest" description="Disordered" evidence="1">
    <location>
        <begin position="460"/>
        <end position="486"/>
    </location>
</feature>
<feature type="region of interest" description="Disordered" evidence="1">
    <location>
        <begin position="217"/>
        <end position="253"/>
    </location>
</feature>
<feature type="compositionally biased region" description="Basic and acidic residues" evidence="1">
    <location>
        <begin position="158"/>
        <end position="185"/>
    </location>
</feature>
<reference evidence="2 3" key="1">
    <citation type="journal article" date="2018" name="Nat. Ecol. Evol.">
        <title>Pezizomycetes genomes reveal the molecular basis of ectomycorrhizal truffle lifestyle.</title>
        <authorList>
            <person name="Murat C."/>
            <person name="Payen T."/>
            <person name="Noel B."/>
            <person name="Kuo A."/>
            <person name="Morin E."/>
            <person name="Chen J."/>
            <person name="Kohler A."/>
            <person name="Krizsan K."/>
            <person name="Balestrini R."/>
            <person name="Da Silva C."/>
            <person name="Montanini B."/>
            <person name="Hainaut M."/>
            <person name="Levati E."/>
            <person name="Barry K.W."/>
            <person name="Belfiori B."/>
            <person name="Cichocki N."/>
            <person name="Clum A."/>
            <person name="Dockter R.B."/>
            <person name="Fauchery L."/>
            <person name="Guy J."/>
            <person name="Iotti M."/>
            <person name="Le Tacon F."/>
            <person name="Lindquist E.A."/>
            <person name="Lipzen A."/>
            <person name="Malagnac F."/>
            <person name="Mello A."/>
            <person name="Molinier V."/>
            <person name="Miyauchi S."/>
            <person name="Poulain J."/>
            <person name="Riccioni C."/>
            <person name="Rubini A."/>
            <person name="Sitrit Y."/>
            <person name="Splivallo R."/>
            <person name="Traeger S."/>
            <person name="Wang M."/>
            <person name="Zifcakova L."/>
            <person name="Wipf D."/>
            <person name="Zambonelli A."/>
            <person name="Paolocci F."/>
            <person name="Nowrousian M."/>
            <person name="Ottonello S."/>
            <person name="Baldrian P."/>
            <person name="Spatafora J.W."/>
            <person name="Henrissat B."/>
            <person name="Nagy L.G."/>
            <person name="Aury J.M."/>
            <person name="Wincker P."/>
            <person name="Grigoriev I.V."/>
            <person name="Bonfante P."/>
            <person name="Martin F.M."/>
        </authorList>
    </citation>
    <scope>NUCLEOTIDE SEQUENCE [LARGE SCALE GENOMIC DNA]</scope>
    <source>
        <strain evidence="2 3">ATCC MYA-4762</strain>
    </source>
</reference>
<feature type="compositionally biased region" description="Low complexity" evidence="1">
    <location>
        <begin position="110"/>
        <end position="134"/>
    </location>
</feature>
<evidence type="ECO:0000313" key="2">
    <source>
        <dbReference type="EMBL" id="RPB28471.1"/>
    </source>
</evidence>
<dbReference type="OrthoDB" id="10455884at2759"/>
<organism evidence="2 3">
    <name type="scientific">Terfezia boudieri ATCC MYA-4762</name>
    <dbReference type="NCBI Taxonomy" id="1051890"/>
    <lineage>
        <taxon>Eukaryota</taxon>
        <taxon>Fungi</taxon>
        <taxon>Dikarya</taxon>
        <taxon>Ascomycota</taxon>
        <taxon>Pezizomycotina</taxon>
        <taxon>Pezizomycetes</taxon>
        <taxon>Pezizales</taxon>
        <taxon>Pezizaceae</taxon>
        <taxon>Terfezia</taxon>
    </lineage>
</organism>
<protein>
    <submittedName>
        <fullName evidence="2">Uncharacterized protein</fullName>
    </submittedName>
</protein>
<feature type="region of interest" description="Disordered" evidence="1">
    <location>
        <begin position="1"/>
        <end position="70"/>
    </location>
</feature>
<sequence>MGLPLCRDPPTSPPKKTTRDTTASARSYIRRRPRRRGIVGTATTTTGSSAGTGVASGIPRRNSRLDPDHRSSQQVLLDLLQFTQGEGNVGVNGGLSTAATTASSNVSVSSSSAAGEASTTAVSGSSSGTATTNARQPSPRRNLSDLPPPELENLRQSFQEREREREFQRNRREPREPRESGFLDDHYVPPYIIASRSPYNMPFQSILSPVLRAITHSPPHEVRNRSRSRSPARERGMDTQANRFDPHIIDREIQRRRERNESLRSAFGPGWNNGRWNIWNGRLSTQAREGEGEEEQPSGNGNGGSDRSPGRWGGIYTTRNPNPEGEEQASYVRESARQAERAARFMESIRVHVREFGGGGDDGGGGDHSPWNFFSVPSAMDIPPQGGAGVDLLTQCDFGSDAESEIDGPEMGSTSRREREEREGEPDTSTAAAQDWNDVHFGDAVLEGYRERRTALARLRGEMEVVSRAGRGGSEGSDGGAGAGGV</sequence>
<feature type="compositionally biased region" description="Gly residues" evidence="1">
    <location>
        <begin position="470"/>
        <end position="486"/>
    </location>
</feature>
<name>A0A3N4M724_9PEZI</name>
<dbReference type="Proteomes" id="UP000267821">
    <property type="component" value="Unassembled WGS sequence"/>
</dbReference>
<accession>A0A3N4M724</accession>
<keyword evidence="3" id="KW-1185">Reference proteome</keyword>
<dbReference type="AlphaFoldDB" id="A0A3N4M724"/>
<dbReference type="EMBL" id="ML121529">
    <property type="protein sequence ID" value="RPB28471.1"/>
    <property type="molecule type" value="Genomic_DNA"/>
</dbReference>
<dbReference type="InParanoid" id="A0A3N4M724"/>
<proteinExistence type="predicted"/>
<feature type="compositionally biased region" description="Basic and acidic residues" evidence="1">
    <location>
        <begin position="244"/>
        <end position="253"/>
    </location>
</feature>
<feature type="compositionally biased region" description="Basic residues" evidence="1">
    <location>
        <begin position="28"/>
        <end position="37"/>
    </location>
</feature>
<feature type="region of interest" description="Disordered" evidence="1">
    <location>
        <begin position="400"/>
        <end position="440"/>
    </location>
</feature>
<feature type="region of interest" description="Disordered" evidence="1">
    <location>
        <begin position="110"/>
        <end position="185"/>
    </location>
</feature>
<evidence type="ECO:0000313" key="3">
    <source>
        <dbReference type="Proteomes" id="UP000267821"/>
    </source>
</evidence>